<dbReference type="InterPro" id="IPR036388">
    <property type="entry name" value="WH-like_DNA-bd_sf"/>
</dbReference>
<reference evidence="2" key="1">
    <citation type="submission" date="2019-11" db="UniProtKB">
        <authorList>
            <consortium name="WormBaseParasite"/>
        </authorList>
    </citation>
    <scope>IDENTIFICATION</scope>
</reference>
<dbReference type="Pfam" id="PF04406">
    <property type="entry name" value="TP6A_N"/>
    <property type="match status" value="1"/>
</dbReference>
<dbReference type="WBParaSite" id="MCU_001659-RA">
    <property type="protein sequence ID" value="MCU_001659-RA"/>
    <property type="gene ID" value="MCU_001659"/>
</dbReference>
<evidence type="ECO:0000259" key="1">
    <source>
        <dbReference type="Pfam" id="PF04406"/>
    </source>
</evidence>
<sequence length="79" mass="9246">MDVISRIEIFVLELLAELMNRGGLKHTSEKYVVLKKMRFPFAQVKNYTQISLFLSIVYKALKSGTYVTKRAIFYENPRV</sequence>
<dbReference type="GO" id="GO:0006259">
    <property type="term" value="P:DNA metabolic process"/>
    <property type="evidence" value="ECO:0007669"/>
    <property type="project" value="InterPro"/>
</dbReference>
<dbReference type="AlphaFoldDB" id="A0A5K3EMJ7"/>
<proteinExistence type="predicted"/>
<evidence type="ECO:0000313" key="2">
    <source>
        <dbReference type="WBParaSite" id="MCU_001659-RA"/>
    </source>
</evidence>
<dbReference type="GO" id="GO:0003677">
    <property type="term" value="F:DNA binding"/>
    <property type="evidence" value="ECO:0007669"/>
    <property type="project" value="InterPro"/>
</dbReference>
<feature type="domain" description="Spo11/DNA topoisomerase VI subunit A N-terminal" evidence="1">
    <location>
        <begin position="46"/>
        <end position="77"/>
    </location>
</feature>
<accession>A0A5K3EMJ7</accession>
<dbReference type="GO" id="GO:0005524">
    <property type="term" value="F:ATP binding"/>
    <property type="evidence" value="ECO:0007669"/>
    <property type="project" value="InterPro"/>
</dbReference>
<dbReference type="InterPro" id="IPR013049">
    <property type="entry name" value="Spo11/TopoVI_A_N"/>
</dbReference>
<organism evidence="2">
    <name type="scientific">Mesocestoides corti</name>
    <name type="common">Flatworm</name>
    <dbReference type="NCBI Taxonomy" id="53468"/>
    <lineage>
        <taxon>Eukaryota</taxon>
        <taxon>Metazoa</taxon>
        <taxon>Spiralia</taxon>
        <taxon>Lophotrochozoa</taxon>
        <taxon>Platyhelminthes</taxon>
        <taxon>Cestoda</taxon>
        <taxon>Eucestoda</taxon>
        <taxon>Cyclophyllidea</taxon>
        <taxon>Mesocestoididae</taxon>
        <taxon>Mesocestoides</taxon>
    </lineage>
</organism>
<dbReference type="GO" id="GO:0005694">
    <property type="term" value="C:chromosome"/>
    <property type="evidence" value="ECO:0007669"/>
    <property type="project" value="InterPro"/>
</dbReference>
<dbReference type="SUPFAM" id="SSF56726">
    <property type="entry name" value="DNA topoisomerase IV, alpha subunit"/>
    <property type="match status" value="1"/>
</dbReference>
<name>A0A5K3EMJ7_MESCO</name>
<protein>
    <submittedName>
        <fullName evidence="2">TP6A_N domain-containing protein</fullName>
    </submittedName>
</protein>
<dbReference type="GO" id="GO:0003824">
    <property type="term" value="F:catalytic activity"/>
    <property type="evidence" value="ECO:0007669"/>
    <property type="project" value="InterPro"/>
</dbReference>
<dbReference type="Gene3D" id="1.10.10.10">
    <property type="entry name" value="Winged helix-like DNA-binding domain superfamily/Winged helix DNA-binding domain"/>
    <property type="match status" value="1"/>
</dbReference>
<dbReference type="InterPro" id="IPR036078">
    <property type="entry name" value="Spo11/TopoVI_A_sf"/>
</dbReference>